<keyword evidence="6" id="KW-0812">Transmembrane</keyword>
<dbReference type="Proteomes" id="UP001201812">
    <property type="component" value="Unassembled WGS sequence"/>
</dbReference>
<protein>
    <submittedName>
        <fullName evidence="7">CDP-alcohol phosphatidyltransferase domain-containing protein</fullName>
    </submittedName>
</protein>
<keyword evidence="4 6" id="KW-0472">Membrane</keyword>
<dbReference type="PANTHER" id="PTHR10414:SF71">
    <property type="entry name" value="FI05338P"/>
    <property type="match status" value="1"/>
</dbReference>
<keyword evidence="8" id="KW-1185">Reference proteome</keyword>
<evidence type="ECO:0000313" key="8">
    <source>
        <dbReference type="Proteomes" id="UP001201812"/>
    </source>
</evidence>
<dbReference type="PROSITE" id="PS00379">
    <property type="entry name" value="CDP_ALCOHOL_P_TRANSF"/>
    <property type="match status" value="1"/>
</dbReference>
<dbReference type="AlphaFoldDB" id="A0AAD4N197"/>
<dbReference type="GO" id="GO:0004307">
    <property type="term" value="F:ethanolaminephosphotransferase activity"/>
    <property type="evidence" value="ECO:0007669"/>
    <property type="project" value="TreeGrafter"/>
</dbReference>
<keyword evidence="6" id="KW-1133">Transmembrane helix</keyword>
<proteinExistence type="inferred from homology"/>
<dbReference type="PIRSF" id="PIRSF015665">
    <property type="entry name" value="CHOPT"/>
    <property type="match status" value="1"/>
</dbReference>
<feature type="transmembrane region" description="Helical" evidence="6">
    <location>
        <begin position="133"/>
        <end position="153"/>
    </location>
</feature>
<dbReference type="InterPro" id="IPR014472">
    <property type="entry name" value="CHOPT"/>
</dbReference>
<feature type="transmembrane region" description="Helical" evidence="6">
    <location>
        <begin position="265"/>
        <end position="285"/>
    </location>
</feature>
<reference evidence="7" key="1">
    <citation type="submission" date="2022-01" db="EMBL/GenBank/DDBJ databases">
        <title>Genome Sequence Resource for Two Populations of Ditylenchus destructor, the Migratory Endoparasitic Phytonematode.</title>
        <authorList>
            <person name="Zhang H."/>
            <person name="Lin R."/>
            <person name="Xie B."/>
        </authorList>
    </citation>
    <scope>NUCLEOTIDE SEQUENCE</scope>
    <source>
        <strain evidence="7">BazhouSP</strain>
    </source>
</reference>
<dbReference type="PANTHER" id="PTHR10414">
    <property type="entry name" value="ETHANOLAMINEPHOSPHOTRANSFERASE"/>
    <property type="match status" value="1"/>
</dbReference>
<comment type="similarity">
    <text evidence="2 5">Belongs to the CDP-alcohol phosphatidyltransferase class-I family.</text>
</comment>
<evidence type="ECO:0000256" key="6">
    <source>
        <dbReference type="SAM" id="Phobius"/>
    </source>
</evidence>
<comment type="caution">
    <text evidence="7">The sequence shown here is derived from an EMBL/GenBank/DDBJ whole genome shotgun (WGS) entry which is preliminary data.</text>
</comment>
<evidence type="ECO:0000256" key="3">
    <source>
        <dbReference type="ARBA" id="ARBA00022679"/>
    </source>
</evidence>
<feature type="transmembrane region" description="Helical" evidence="6">
    <location>
        <begin position="55"/>
        <end position="74"/>
    </location>
</feature>
<dbReference type="Gene3D" id="1.20.120.1760">
    <property type="match status" value="1"/>
</dbReference>
<dbReference type="Pfam" id="PF01066">
    <property type="entry name" value="CDP-OH_P_transf"/>
    <property type="match status" value="1"/>
</dbReference>
<dbReference type="InterPro" id="IPR043130">
    <property type="entry name" value="CDP-OH_PTrfase_TM_dom"/>
</dbReference>
<dbReference type="GO" id="GO:0005794">
    <property type="term" value="C:Golgi apparatus"/>
    <property type="evidence" value="ECO:0007669"/>
    <property type="project" value="TreeGrafter"/>
</dbReference>
<dbReference type="EMBL" id="JAKKPZ010000027">
    <property type="protein sequence ID" value="KAI1710195.1"/>
    <property type="molecule type" value="Genomic_DNA"/>
</dbReference>
<organism evidence="7 8">
    <name type="scientific">Ditylenchus destructor</name>
    <dbReference type="NCBI Taxonomy" id="166010"/>
    <lineage>
        <taxon>Eukaryota</taxon>
        <taxon>Metazoa</taxon>
        <taxon>Ecdysozoa</taxon>
        <taxon>Nematoda</taxon>
        <taxon>Chromadorea</taxon>
        <taxon>Rhabditida</taxon>
        <taxon>Tylenchina</taxon>
        <taxon>Tylenchomorpha</taxon>
        <taxon>Sphaerularioidea</taxon>
        <taxon>Anguinidae</taxon>
        <taxon>Anguininae</taxon>
        <taxon>Ditylenchus</taxon>
    </lineage>
</organism>
<feature type="transmembrane region" description="Helical" evidence="6">
    <location>
        <begin position="351"/>
        <end position="372"/>
    </location>
</feature>
<dbReference type="GO" id="GO:0005789">
    <property type="term" value="C:endoplasmic reticulum membrane"/>
    <property type="evidence" value="ECO:0007669"/>
    <property type="project" value="TreeGrafter"/>
</dbReference>
<feature type="transmembrane region" description="Helical" evidence="6">
    <location>
        <begin position="297"/>
        <end position="315"/>
    </location>
</feature>
<dbReference type="InterPro" id="IPR048254">
    <property type="entry name" value="CDP_ALCOHOL_P_TRANSF_CS"/>
</dbReference>
<evidence type="ECO:0000256" key="4">
    <source>
        <dbReference type="ARBA" id="ARBA00023136"/>
    </source>
</evidence>
<dbReference type="FunFam" id="1.20.120.1760:FF:000016">
    <property type="entry name" value="ethanolaminephosphotransferase 1"/>
    <property type="match status" value="1"/>
</dbReference>
<feature type="transmembrane region" description="Helical" evidence="6">
    <location>
        <begin position="327"/>
        <end position="345"/>
    </location>
</feature>
<evidence type="ECO:0000256" key="1">
    <source>
        <dbReference type="ARBA" id="ARBA00004370"/>
    </source>
</evidence>
<feature type="transmembrane region" description="Helical" evidence="6">
    <location>
        <begin position="190"/>
        <end position="210"/>
    </location>
</feature>
<feature type="transmembrane region" description="Helical" evidence="6">
    <location>
        <begin position="230"/>
        <end position="253"/>
    </location>
</feature>
<dbReference type="GO" id="GO:0006646">
    <property type="term" value="P:phosphatidylethanolamine biosynthetic process"/>
    <property type="evidence" value="ECO:0007669"/>
    <property type="project" value="TreeGrafter"/>
</dbReference>
<accession>A0AAD4N197</accession>
<gene>
    <name evidence="7" type="ORF">DdX_10872</name>
</gene>
<sequence length="396" mass="45116">MNKIFSRKYLKEEQLRGFDNYKYSCIDNSPIAVYISHPFWNWFVQFYPTWLAPNVITLCGAALVMGCYFFVSLMDPELTANSLDSPPEKQLGDWIWLVCSFCTFTAHLLDGTDGKQARRTGASGPTGELFDHGLDSLSTVPFTITIFSVFGLGPFSISPIRLLGILISVQLVFIVTHWEKYNTGVLFLSWAYDASQYGLSLFYLFTYFAGHKVFQFYVYDKVSFAHVFEFSFYVCCVLSFLMSFYNLYVSYYVDKTGKQNNFYEFLVPMISPSILFIVSVLWGIYSPNKVIDAAPRLFLWTMGVVFSNIAVHLIISQMSCTRAQVLNKLLITYCSIAVLAIYGVFGTAESVVLILLAVVVTAAHVHYGVCIVRQLCEHFKIYAFSLKYLQKKNRSE</sequence>
<evidence type="ECO:0000256" key="2">
    <source>
        <dbReference type="ARBA" id="ARBA00010441"/>
    </source>
</evidence>
<dbReference type="InterPro" id="IPR000462">
    <property type="entry name" value="CDP-OH_P_trans"/>
</dbReference>
<comment type="subcellular location">
    <subcellularLocation>
        <location evidence="1">Membrane</location>
    </subcellularLocation>
</comment>
<evidence type="ECO:0000256" key="5">
    <source>
        <dbReference type="RuleBase" id="RU003750"/>
    </source>
</evidence>
<evidence type="ECO:0000313" key="7">
    <source>
        <dbReference type="EMBL" id="KAI1710195.1"/>
    </source>
</evidence>
<keyword evidence="3 5" id="KW-0808">Transferase</keyword>
<name>A0AAD4N197_9BILA</name>